<keyword evidence="2" id="KW-0673">Quorum sensing</keyword>
<reference evidence="9 10" key="1">
    <citation type="journal article" date="2014" name="Int. J. Syst. Evol. Microbiol.">
        <title>Complete genome of a new Firmicutes species belonging to the dominant human colonic microbiota ('Ruminococcus bicirculans') reveals two chromosomes and a selective capacity to utilize plant glucans.</title>
        <authorList>
            <consortium name="NISC Comparative Sequencing Program"/>
            <person name="Wegmann U."/>
            <person name="Louis P."/>
            <person name="Goesmann A."/>
            <person name="Henrissat B."/>
            <person name="Duncan S.H."/>
            <person name="Flint H.J."/>
        </authorList>
    </citation>
    <scope>NUCLEOTIDE SEQUENCE [LARGE SCALE GENOMIC DNA]</scope>
    <source>
        <strain evidence="9 10">80/3</strain>
    </source>
</reference>
<evidence type="ECO:0000256" key="2">
    <source>
        <dbReference type="ARBA" id="ARBA00022654"/>
    </source>
</evidence>
<feature type="transmembrane region" description="Helical" evidence="8">
    <location>
        <begin position="83"/>
        <end position="104"/>
    </location>
</feature>
<feature type="transmembrane region" description="Helical" evidence="8">
    <location>
        <begin position="168"/>
        <end position="186"/>
    </location>
</feature>
<keyword evidence="4 8" id="KW-0812">Transmembrane</keyword>
<dbReference type="InterPro" id="IPR006741">
    <property type="entry name" value="AgrB"/>
</dbReference>
<feature type="transmembrane region" description="Helical" evidence="8">
    <location>
        <begin position="143"/>
        <end position="162"/>
    </location>
</feature>
<evidence type="ECO:0000256" key="4">
    <source>
        <dbReference type="ARBA" id="ARBA00022692"/>
    </source>
</evidence>
<dbReference type="Pfam" id="PF04647">
    <property type="entry name" value="AgrB"/>
    <property type="match status" value="1"/>
</dbReference>
<gene>
    <name evidence="9" type="ORF">RBI_I00235</name>
</gene>
<organism evidence="9 10">
    <name type="scientific">Ruminococcus bicirculans</name>
    <name type="common">ex Wegman et al. 2014</name>
    <dbReference type="NCBI Taxonomy" id="1160721"/>
    <lineage>
        <taxon>Bacteria</taxon>
        <taxon>Bacillati</taxon>
        <taxon>Bacillota</taxon>
        <taxon>Clostridia</taxon>
        <taxon>Eubacteriales</taxon>
        <taxon>Oscillospiraceae</taxon>
        <taxon>Ruminococcus</taxon>
    </lineage>
</organism>
<protein>
    <submittedName>
        <fullName evidence="9">Accessory gene regulator protein B</fullName>
    </submittedName>
</protein>
<keyword evidence="10" id="KW-1185">Reference proteome</keyword>
<dbReference type="EMBL" id="HF545616">
    <property type="protein sequence ID" value="CCO03968.1"/>
    <property type="molecule type" value="Genomic_DNA"/>
</dbReference>
<evidence type="ECO:0000256" key="1">
    <source>
        <dbReference type="ARBA" id="ARBA00022475"/>
    </source>
</evidence>
<evidence type="ECO:0000256" key="3">
    <source>
        <dbReference type="ARBA" id="ARBA00022670"/>
    </source>
</evidence>
<sequence>MKIMNYLVSQIVNFITEQDVISDESDVQDFYRYGIEISISSLLNIVLVVIAGILIHHIIESIVFLTLFILIRSFTGGYHADTYFRCNLLMCTTFILTALANSIFSNKFSLLIIIVLICVTELIVSILGPIENKNKPIDDSKRIKLKIIGIVITLIINCTGLFLSRSYLGTMIILTTFLIALLMIAAKIKERGSD</sequence>
<feature type="transmembrane region" description="Helical" evidence="8">
    <location>
        <begin position="42"/>
        <end position="71"/>
    </location>
</feature>
<keyword evidence="7 8" id="KW-0472">Membrane</keyword>
<evidence type="ECO:0000256" key="5">
    <source>
        <dbReference type="ARBA" id="ARBA00022801"/>
    </source>
</evidence>
<dbReference type="Proteomes" id="UP000027600">
    <property type="component" value="Chromosome I"/>
</dbReference>
<keyword evidence="3" id="KW-0645">Protease</keyword>
<accession>A0ABP1WHQ6</accession>
<evidence type="ECO:0000256" key="6">
    <source>
        <dbReference type="ARBA" id="ARBA00022989"/>
    </source>
</evidence>
<evidence type="ECO:0000313" key="10">
    <source>
        <dbReference type="Proteomes" id="UP000027600"/>
    </source>
</evidence>
<keyword evidence="6 8" id="KW-1133">Transmembrane helix</keyword>
<evidence type="ECO:0000256" key="7">
    <source>
        <dbReference type="ARBA" id="ARBA00023136"/>
    </source>
</evidence>
<proteinExistence type="predicted"/>
<evidence type="ECO:0000256" key="8">
    <source>
        <dbReference type="SAM" id="Phobius"/>
    </source>
</evidence>
<dbReference type="SMART" id="SM00793">
    <property type="entry name" value="AgrB"/>
    <property type="match status" value="1"/>
</dbReference>
<keyword evidence="5" id="KW-0378">Hydrolase</keyword>
<feature type="transmembrane region" description="Helical" evidence="8">
    <location>
        <begin position="110"/>
        <end position="131"/>
    </location>
</feature>
<keyword evidence="1" id="KW-1003">Cell membrane</keyword>
<evidence type="ECO:0000313" key="9">
    <source>
        <dbReference type="EMBL" id="CCO03968.1"/>
    </source>
</evidence>
<name>A0ABP1WHQ6_9FIRM</name>